<dbReference type="SUPFAM" id="SSF144232">
    <property type="entry name" value="HIT/MYND zinc finger-like"/>
    <property type="match status" value="1"/>
</dbReference>
<dbReference type="PROSITE" id="PS50280">
    <property type="entry name" value="SET"/>
    <property type="match status" value="1"/>
</dbReference>
<protein>
    <submittedName>
        <fullName evidence="7">Protein msta, isoform A</fullName>
    </submittedName>
</protein>
<evidence type="ECO:0000259" key="6">
    <source>
        <dbReference type="PROSITE" id="PS50865"/>
    </source>
</evidence>
<feature type="domain" description="SET" evidence="5">
    <location>
        <begin position="55"/>
        <end position="296"/>
    </location>
</feature>
<evidence type="ECO:0000256" key="3">
    <source>
        <dbReference type="ARBA" id="ARBA00022833"/>
    </source>
</evidence>
<dbReference type="GO" id="GO:0008757">
    <property type="term" value="F:S-adenosylmethionine-dependent methyltransferase activity"/>
    <property type="evidence" value="ECO:0007669"/>
    <property type="project" value="UniProtKB-ARBA"/>
</dbReference>
<evidence type="ECO:0000256" key="1">
    <source>
        <dbReference type="ARBA" id="ARBA00022723"/>
    </source>
</evidence>
<dbReference type="Proteomes" id="UP000094527">
    <property type="component" value="Unassembled WGS sequence"/>
</dbReference>
<dbReference type="InterPro" id="IPR046341">
    <property type="entry name" value="SET_dom_sf"/>
</dbReference>
<evidence type="ECO:0000259" key="5">
    <source>
        <dbReference type="PROSITE" id="PS50280"/>
    </source>
</evidence>
<dbReference type="OrthoDB" id="265717at2759"/>
<keyword evidence="3" id="KW-0862">Zinc</keyword>
<organism evidence="7 8">
    <name type="scientific">Orchesella cincta</name>
    <name type="common">Springtail</name>
    <name type="synonym">Podura cincta</name>
    <dbReference type="NCBI Taxonomy" id="48709"/>
    <lineage>
        <taxon>Eukaryota</taxon>
        <taxon>Metazoa</taxon>
        <taxon>Ecdysozoa</taxon>
        <taxon>Arthropoda</taxon>
        <taxon>Hexapoda</taxon>
        <taxon>Collembola</taxon>
        <taxon>Entomobryomorpha</taxon>
        <taxon>Entomobryoidea</taxon>
        <taxon>Orchesellidae</taxon>
        <taxon>Orchesellinae</taxon>
        <taxon>Orchesella</taxon>
    </lineage>
</organism>
<dbReference type="Gene3D" id="6.10.140.2220">
    <property type="match status" value="2"/>
</dbReference>
<proteinExistence type="predicted"/>
<dbReference type="AlphaFoldDB" id="A0A1D2MQK5"/>
<evidence type="ECO:0000256" key="2">
    <source>
        <dbReference type="ARBA" id="ARBA00022771"/>
    </source>
</evidence>
<dbReference type="GO" id="GO:0008270">
    <property type="term" value="F:zinc ion binding"/>
    <property type="evidence" value="ECO:0007669"/>
    <property type="project" value="UniProtKB-KW"/>
</dbReference>
<comment type="caution">
    <text evidence="7">The sequence shown here is derived from an EMBL/GenBank/DDBJ whole genome shotgun (WGS) entry which is preliminary data.</text>
</comment>
<dbReference type="STRING" id="48709.A0A1D2MQK5"/>
<dbReference type="InterPro" id="IPR053010">
    <property type="entry name" value="SET_SmydA-8"/>
</dbReference>
<dbReference type="PANTHER" id="PTHR46455">
    <property type="entry name" value="SET AND MYND DOMAIN CONTAINING, ARTHROPOD-SPECIFIC, MEMBER 4, ISOFORM A"/>
    <property type="match status" value="1"/>
</dbReference>
<keyword evidence="2 4" id="KW-0863">Zinc-finger</keyword>
<dbReference type="SUPFAM" id="SSF82199">
    <property type="entry name" value="SET domain"/>
    <property type="match status" value="1"/>
</dbReference>
<evidence type="ECO:0000313" key="8">
    <source>
        <dbReference type="Proteomes" id="UP000094527"/>
    </source>
</evidence>
<dbReference type="GO" id="GO:0008276">
    <property type="term" value="F:protein methyltransferase activity"/>
    <property type="evidence" value="ECO:0007669"/>
    <property type="project" value="UniProtKB-ARBA"/>
</dbReference>
<keyword evidence="8" id="KW-1185">Reference proteome</keyword>
<feature type="domain" description="MYND-type" evidence="6">
    <location>
        <begin position="21"/>
        <end position="57"/>
    </location>
</feature>
<evidence type="ECO:0000313" key="7">
    <source>
        <dbReference type="EMBL" id="ODM95333.1"/>
    </source>
</evidence>
<dbReference type="Gene3D" id="2.170.270.10">
    <property type="entry name" value="SET domain"/>
    <property type="match status" value="1"/>
</dbReference>
<name>A0A1D2MQK5_ORCCI</name>
<gene>
    <name evidence="7" type="ORF">Ocin01_11364</name>
</gene>
<keyword evidence="1" id="KW-0479">Metal-binding</keyword>
<dbReference type="Pfam" id="PF00856">
    <property type="entry name" value="SET"/>
    <property type="match status" value="1"/>
</dbReference>
<dbReference type="PANTHER" id="PTHR46455:SF5">
    <property type="entry name" value="SET AND MYND DOMAIN CONTAINING, ARTHROPOD-SPECIFIC, MEMBER 4, ISOFORM A"/>
    <property type="match status" value="1"/>
</dbReference>
<dbReference type="InterPro" id="IPR001214">
    <property type="entry name" value="SET_dom"/>
</dbReference>
<accession>A0A1D2MQK5</accession>
<reference evidence="7 8" key="1">
    <citation type="journal article" date="2016" name="Genome Biol. Evol.">
        <title>Gene Family Evolution Reflects Adaptation to Soil Environmental Stressors in the Genome of the Collembolan Orchesella cincta.</title>
        <authorList>
            <person name="Faddeeva-Vakhrusheva A."/>
            <person name="Derks M.F."/>
            <person name="Anvar S.Y."/>
            <person name="Agamennone V."/>
            <person name="Suring W."/>
            <person name="Smit S."/>
            <person name="van Straalen N.M."/>
            <person name="Roelofs D."/>
        </authorList>
    </citation>
    <scope>NUCLEOTIDE SEQUENCE [LARGE SCALE GENOMIC DNA]</scope>
    <source>
        <tissue evidence="7">Mixed pool</tissue>
    </source>
</reference>
<dbReference type="PROSITE" id="PS50865">
    <property type="entry name" value="ZF_MYND_2"/>
    <property type="match status" value="1"/>
</dbReference>
<sequence length="575" mass="65790">MVNNSSPEDTNGQNSSIVSHCPICKKIADKKCSGCHSISYCSSEHQKKHWKIHKNDCRMFAVKRNEMLGRYLVATRDIPQGTVIFTEEPLTTGPKRCTYPVCLSCCKRVDGSYRCSKCTYPMCSEECEQNPLHAENECIIFQRGLPVGSRISNFDSICPAYECITPLRCLLLKERNSCKWEKLTTMEHHNELRKSVPGLWNRNFVNVVKLLLEWYKMKEDYDEEAINSVLGYIDVNCFEIKYKDVEKCGMYRDGALMSHECVPNTHHAISMSEDHKMIVRSSIPIKKGEMITTSYANQLSGTRERRIFLKETKYFDCMCGRCEDRTEFATYLSGVKCTDCATGYLLPKEPLCANSTDWVCTNSPDVQAQAPSISNGILSSSKPSGIICNKTMKEEQIHTILKKAHKDVEESRRSTSGSVVSRLERILKKYSGKILHPNHSILLEVIKNLNYTYVKMYDDPEGSKNDIDLDRLIRSKTLCMQLLSVLDMLDPGLTRLRGVTLYQLSTPDFQIARSKFQKKEIDIQEYKAAIEKVLAYLQTSKEILELDKIVTLWAHLYGRIVDQFDELHNILNSLD</sequence>
<dbReference type="GO" id="GO:0008170">
    <property type="term" value="F:N-methyltransferase activity"/>
    <property type="evidence" value="ECO:0007669"/>
    <property type="project" value="UniProtKB-ARBA"/>
</dbReference>
<dbReference type="Gene3D" id="1.10.220.160">
    <property type="match status" value="1"/>
</dbReference>
<evidence type="ECO:0000256" key="4">
    <source>
        <dbReference type="PROSITE-ProRule" id="PRU00134"/>
    </source>
</evidence>
<dbReference type="Pfam" id="PF01753">
    <property type="entry name" value="zf-MYND"/>
    <property type="match status" value="1"/>
</dbReference>
<dbReference type="CDD" id="cd20071">
    <property type="entry name" value="SET_SMYD"/>
    <property type="match status" value="1"/>
</dbReference>
<dbReference type="InterPro" id="IPR002893">
    <property type="entry name" value="Znf_MYND"/>
</dbReference>
<dbReference type="OMA" id="ALMSHEC"/>
<dbReference type="EMBL" id="LJIJ01000684">
    <property type="protein sequence ID" value="ODM95333.1"/>
    <property type="molecule type" value="Genomic_DNA"/>
</dbReference>